<dbReference type="GO" id="GO:0009893">
    <property type="term" value="P:positive regulation of metabolic process"/>
    <property type="evidence" value="ECO:0007669"/>
    <property type="project" value="UniProtKB-ARBA"/>
</dbReference>
<dbReference type="InterPro" id="IPR036864">
    <property type="entry name" value="Zn2-C6_fun-type_DNA-bd_sf"/>
</dbReference>
<dbReference type="STRING" id="1448318.A0A319F5E3"/>
<dbReference type="PANTHER" id="PTHR47424:SF14">
    <property type="entry name" value="ZINC FINGER PROTEIN GRT1"/>
    <property type="match status" value="1"/>
</dbReference>
<evidence type="ECO:0000256" key="3">
    <source>
        <dbReference type="ARBA" id="ARBA00023125"/>
    </source>
</evidence>
<dbReference type="CDD" id="cd12148">
    <property type="entry name" value="fungal_TF_MHR"/>
    <property type="match status" value="1"/>
</dbReference>
<keyword evidence="3" id="KW-0238">DNA-binding</keyword>
<dbReference type="SMART" id="SM00066">
    <property type="entry name" value="GAL4"/>
    <property type="match status" value="1"/>
</dbReference>
<dbReference type="AlphaFoldDB" id="A0A319F5E3"/>
<keyword evidence="2" id="KW-0805">Transcription regulation</keyword>
<evidence type="ECO:0000256" key="5">
    <source>
        <dbReference type="ARBA" id="ARBA00023242"/>
    </source>
</evidence>
<dbReference type="GO" id="GO:0008270">
    <property type="term" value="F:zinc ion binding"/>
    <property type="evidence" value="ECO:0007669"/>
    <property type="project" value="InterPro"/>
</dbReference>
<reference evidence="8 9" key="1">
    <citation type="submission" date="2018-02" db="EMBL/GenBank/DDBJ databases">
        <title>The genomes of Aspergillus section Nigri reveals drivers in fungal speciation.</title>
        <authorList>
            <consortium name="DOE Joint Genome Institute"/>
            <person name="Vesth T.C."/>
            <person name="Nybo J."/>
            <person name="Theobald S."/>
            <person name="Brandl J."/>
            <person name="Frisvad J.C."/>
            <person name="Nielsen K.F."/>
            <person name="Lyhne E.K."/>
            <person name="Kogle M.E."/>
            <person name="Kuo A."/>
            <person name="Riley R."/>
            <person name="Clum A."/>
            <person name="Nolan M."/>
            <person name="Lipzen A."/>
            <person name="Salamov A."/>
            <person name="Henrissat B."/>
            <person name="Wiebenga A."/>
            <person name="De vries R.P."/>
            <person name="Grigoriev I.V."/>
            <person name="Mortensen U.H."/>
            <person name="Andersen M.R."/>
            <person name="Baker S.E."/>
        </authorList>
    </citation>
    <scope>NUCLEOTIDE SEQUENCE [LARGE SCALE GENOMIC DNA]</scope>
    <source>
        <strain evidence="8 9">CBS 121057</strain>
    </source>
</reference>
<dbReference type="SUPFAM" id="SSF57701">
    <property type="entry name" value="Zn2/Cys6 DNA-binding domain"/>
    <property type="match status" value="1"/>
</dbReference>
<evidence type="ECO:0000313" key="9">
    <source>
        <dbReference type="Proteomes" id="UP000248423"/>
    </source>
</evidence>
<keyword evidence="4" id="KW-0804">Transcription</keyword>
<dbReference type="CDD" id="cd00067">
    <property type="entry name" value="GAL4"/>
    <property type="match status" value="1"/>
</dbReference>
<protein>
    <recommendedName>
        <fullName evidence="7">Zn(2)-C6 fungal-type domain-containing protein</fullName>
    </recommendedName>
</protein>
<evidence type="ECO:0000313" key="8">
    <source>
        <dbReference type="EMBL" id="PYI10969.1"/>
    </source>
</evidence>
<feature type="compositionally biased region" description="Polar residues" evidence="6">
    <location>
        <begin position="75"/>
        <end position="85"/>
    </location>
</feature>
<dbReference type="InterPro" id="IPR051127">
    <property type="entry name" value="Fungal_SecMet_Regulators"/>
</dbReference>
<dbReference type="PANTHER" id="PTHR47424">
    <property type="entry name" value="REGULATORY PROTEIN GAL4"/>
    <property type="match status" value="1"/>
</dbReference>
<evidence type="ECO:0000256" key="4">
    <source>
        <dbReference type="ARBA" id="ARBA00023163"/>
    </source>
</evidence>
<dbReference type="Pfam" id="PF04082">
    <property type="entry name" value="Fungal_trans"/>
    <property type="match status" value="1"/>
</dbReference>
<feature type="domain" description="Zn(2)-C6 fungal-type" evidence="7">
    <location>
        <begin position="17"/>
        <end position="46"/>
    </location>
</feature>
<evidence type="ECO:0000256" key="2">
    <source>
        <dbReference type="ARBA" id="ARBA00023015"/>
    </source>
</evidence>
<dbReference type="OrthoDB" id="5296287at2759"/>
<evidence type="ECO:0000259" key="7">
    <source>
        <dbReference type="PROSITE" id="PS50048"/>
    </source>
</evidence>
<gene>
    <name evidence="8" type="ORF">BO78DRAFT_403530</name>
</gene>
<dbReference type="GO" id="GO:0006351">
    <property type="term" value="P:DNA-templated transcription"/>
    <property type="evidence" value="ECO:0007669"/>
    <property type="project" value="InterPro"/>
</dbReference>
<dbReference type="Pfam" id="PF00172">
    <property type="entry name" value="Zn_clus"/>
    <property type="match status" value="1"/>
</dbReference>
<keyword evidence="1" id="KW-0479">Metal-binding</keyword>
<dbReference type="GO" id="GO:0000981">
    <property type="term" value="F:DNA-binding transcription factor activity, RNA polymerase II-specific"/>
    <property type="evidence" value="ECO:0007669"/>
    <property type="project" value="InterPro"/>
</dbReference>
<dbReference type="InterPro" id="IPR001138">
    <property type="entry name" value="Zn2Cys6_DnaBD"/>
</dbReference>
<keyword evidence="5" id="KW-0539">Nucleus</keyword>
<sequence>MVGVDRQPLKRTRIVHACEQCRARKVKCNGEDPCITCWQHNQSCRYREAPRTRGRSCKKLKLKEPTPLSPVDETASPSFTRSNDIGTRKVASARTGGNRGPARYSPEEYRQQLELRAGIAVSNSQTGSFQFYGPSSHFCLIQRIYQRMKRQSHGRLLDQPRTPVPTDMGESGLGRFMFAAGSAALRPLSGPMDSFLSKDMGYQFITAYFTVIHPHMPVLDQRIITRLWDQLWDAPTPGREVKSKDLVYMTLALGARTMAREDTNSAQALDSWADHFWAQSNDYSSLFQEPSLKGIHLLLLKAMYAFHGMRPNDAYLFLGHATRCVLALGLNRSQVANGPGPITHKLRVTFWSVYFYERLCSFSPVVHRAFWTRISTSHFRKTSPTATALRSLTPPWATQMVSGGIFSLANLQALYDQRKVDTAILECDASLQEIQRTLPPYLHFFARERPRTELWREIQCTHLGLAFHMIKMMIRRPALVYSTVAQAQGQGAAESQKLENLQPSIDLSIQAAKEMIDIAHSAIMERAMCIRNDASVANYIVSACVTLLYHVLDPLTIEHAKNIFSSVERGIHCLDQMEHHGPITEKALSMDIMKCAKDALLLSTIEKSLEEEMTDNFPWLNLPRAMTSSRPASPVSITCPIG</sequence>
<keyword evidence="9" id="KW-1185">Reference proteome</keyword>
<dbReference type="PROSITE" id="PS50048">
    <property type="entry name" value="ZN2_CY6_FUNGAL_2"/>
    <property type="match status" value="1"/>
</dbReference>
<organism evidence="8 9">
    <name type="scientific">Aspergillus sclerotiicarbonarius (strain CBS 121057 / IBT 28362)</name>
    <dbReference type="NCBI Taxonomy" id="1448318"/>
    <lineage>
        <taxon>Eukaryota</taxon>
        <taxon>Fungi</taxon>
        <taxon>Dikarya</taxon>
        <taxon>Ascomycota</taxon>
        <taxon>Pezizomycotina</taxon>
        <taxon>Eurotiomycetes</taxon>
        <taxon>Eurotiomycetidae</taxon>
        <taxon>Eurotiales</taxon>
        <taxon>Aspergillaceae</taxon>
        <taxon>Aspergillus</taxon>
        <taxon>Aspergillus subgen. Circumdati</taxon>
    </lineage>
</organism>
<dbReference type="VEuPathDB" id="FungiDB:BO78DRAFT_403530"/>
<dbReference type="Gene3D" id="4.10.240.10">
    <property type="entry name" value="Zn(2)-C6 fungal-type DNA-binding domain"/>
    <property type="match status" value="1"/>
</dbReference>
<proteinExistence type="predicted"/>
<dbReference type="InterPro" id="IPR007219">
    <property type="entry name" value="XnlR_reg_dom"/>
</dbReference>
<evidence type="ECO:0000256" key="6">
    <source>
        <dbReference type="SAM" id="MobiDB-lite"/>
    </source>
</evidence>
<name>A0A319F5E3_ASPSB</name>
<accession>A0A319F5E3</accession>
<evidence type="ECO:0000256" key="1">
    <source>
        <dbReference type="ARBA" id="ARBA00022723"/>
    </source>
</evidence>
<feature type="region of interest" description="Disordered" evidence="6">
    <location>
        <begin position="57"/>
        <end position="104"/>
    </location>
</feature>
<dbReference type="PROSITE" id="PS00463">
    <property type="entry name" value="ZN2_CY6_FUNGAL_1"/>
    <property type="match status" value="1"/>
</dbReference>
<dbReference type="Proteomes" id="UP000248423">
    <property type="component" value="Unassembled WGS sequence"/>
</dbReference>
<dbReference type="GO" id="GO:0003677">
    <property type="term" value="F:DNA binding"/>
    <property type="evidence" value="ECO:0007669"/>
    <property type="project" value="UniProtKB-KW"/>
</dbReference>
<dbReference type="EMBL" id="KZ826319">
    <property type="protein sequence ID" value="PYI10969.1"/>
    <property type="molecule type" value="Genomic_DNA"/>
</dbReference>